<sequence length="216" mass="23872">MRRQSDRDFDIGEYVEFGCTVQFSLVDQPSHEALQYDIPPATSDLGILFVEVVDPFYPFHSEQTLGGLFESLTLPSLDKIELGSSEYPRLPLTWPQESFLALSARSSFDAHLRVLEIARGAPHMSLRPLLPGAARDLGSPDARLTLAPGSSELVPRLRSASVQSLLRFTDSAHLAFVLSRVDNGAAPPFKSHLCWLPGCHRVLDTTTTAQLDDLRE</sequence>
<protein>
    <submittedName>
        <fullName evidence="1">Uncharacterized protein</fullName>
    </submittedName>
</protein>
<accession>A0AAD6U7G3</accession>
<dbReference type="AlphaFoldDB" id="A0AAD6U7G3"/>
<comment type="caution">
    <text evidence="1">The sequence shown here is derived from an EMBL/GenBank/DDBJ whole genome shotgun (WGS) entry which is preliminary data.</text>
</comment>
<proteinExistence type="predicted"/>
<reference evidence="1" key="1">
    <citation type="submission" date="2023-03" db="EMBL/GenBank/DDBJ databases">
        <title>Massive genome expansion in bonnet fungi (Mycena s.s.) driven by repeated elements and novel gene families across ecological guilds.</title>
        <authorList>
            <consortium name="Lawrence Berkeley National Laboratory"/>
            <person name="Harder C.B."/>
            <person name="Miyauchi S."/>
            <person name="Viragh M."/>
            <person name="Kuo A."/>
            <person name="Thoen E."/>
            <person name="Andreopoulos B."/>
            <person name="Lu D."/>
            <person name="Skrede I."/>
            <person name="Drula E."/>
            <person name="Henrissat B."/>
            <person name="Morin E."/>
            <person name="Kohler A."/>
            <person name="Barry K."/>
            <person name="LaButti K."/>
            <person name="Morin E."/>
            <person name="Salamov A."/>
            <person name="Lipzen A."/>
            <person name="Mereny Z."/>
            <person name="Hegedus B."/>
            <person name="Baldrian P."/>
            <person name="Stursova M."/>
            <person name="Weitz H."/>
            <person name="Taylor A."/>
            <person name="Grigoriev I.V."/>
            <person name="Nagy L.G."/>
            <person name="Martin F."/>
            <person name="Kauserud H."/>
        </authorList>
    </citation>
    <scope>NUCLEOTIDE SEQUENCE</scope>
    <source>
        <strain evidence="1">CBHHK173m</strain>
    </source>
</reference>
<gene>
    <name evidence="1" type="ORF">B0H15DRAFT_947698</name>
</gene>
<dbReference type="EMBL" id="JARJCN010000017">
    <property type="protein sequence ID" value="KAJ7092884.1"/>
    <property type="molecule type" value="Genomic_DNA"/>
</dbReference>
<name>A0AAD6U7G3_9AGAR</name>
<evidence type="ECO:0000313" key="1">
    <source>
        <dbReference type="EMBL" id="KAJ7092884.1"/>
    </source>
</evidence>
<organism evidence="1 2">
    <name type="scientific">Mycena belliarum</name>
    <dbReference type="NCBI Taxonomy" id="1033014"/>
    <lineage>
        <taxon>Eukaryota</taxon>
        <taxon>Fungi</taxon>
        <taxon>Dikarya</taxon>
        <taxon>Basidiomycota</taxon>
        <taxon>Agaricomycotina</taxon>
        <taxon>Agaricomycetes</taxon>
        <taxon>Agaricomycetidae</taxon>
        <taxon>Agaricales</taxon>
        <taxon>Marasmiineae</taxon>
        <taxon>Mycenaceae</taxon>
        <taxon>Mycena</taxon>
    </lineage>
</organism>
<keyword evidence="2" id="KW-1185">Reference proteome</keyword>
<dbReference type="Proteomes" id="UP001222325">
    <property type="component" value="Unassembled WGS sequence"/>
</dbReference>
<evidence type="ECO:0000313" key="2">
    <source>
        <dbReference type="Proteomes" id="UP001222325"/>
    </source>
</evidence>